<sequence>MREDIPQYANSMAQLSSSDRVINWLERLAIETRPIAKEDRSEREEKIRPTTPSRARQVSEFLDEASPTNTSSSYDNVFDSPKINVTGRGDHDYASSDTSVTSTGEDDPNCEICDRECAEEDIDVVMPEEALDEYSAWSLDSYTPPTEISVDINPDAHPYSNLAAPPPLDFTQPRLVWVTSCLQCIYAGLPCSRNPPTCSRCKRAGYGDMCLLRRRKVCEELVRGEGVKNVMPVLLRLKEEDEGVWERKVELSRELHQIWLNKQDRKNWVLPMSGKKVTREGYVYSKYQVPHPHPGEGLGRHMFRELHLA</sequence>
<dbReference type="OrthoDB" id="3932796at2759"/>
<protein>
    <recommendedName>
        <fullName evidence="4">Zn(2)-C6 fungal-type domain-containing protein</fullName>
    </recommendedName>
</protein>
<dbReference type="AlphaFoldDB" id="A0A6A6XKB2"/>
<dbReference type="SUPFAM" id="SSF57701">
    <property type="entry name" value="Zn2/Cys6 DNA-binding domain"/>
    <property type="match status" value="1"/>
</dbReference>
<dbReference type="GO" id="GO:0008270">
    <property type="term" value="F:zinc ion binding"/>
    <property type="evidence" value="ECO:0007669"/>
    <property type="project" value="InterPro"/>
</dbReference>
<name>A0A6A6XKB2_9PLEO</name>
<organism evidence="2 3">
    <name type="scientific">Melanomma pulvis-pyrius CBS 109.77</name>
    <dbReference type="NCBI Taxonomy" id="1314802"/>
    <lineage>
        <taxon>Eukaryota</taxon>
        <taxon>Fungi</taxon>
        <taxon>Dikarya</taxon>
        <taxon>Ascomycota</taxon>
        <taxon>Pezizomycotina</taxon>
        <taxon>Dothideomycetes</taxon>
        <taxon>Pleosporomycetidae</taxon>
        <taxon>Pleosporales</taxon>
        <taxon>Melanommataceae</taxon>
        <taxon>Melanomma</taxon>
    </lineage>
</organism>
<evidence type="ECO:0000313" key="2">
    <source>
        <dbReference type="EMBL" id="KAF2796305.1"/>
    </source>
</evidence>
<evidence type="ECO:0008006" key="4">
    <source>
        <dbReference type="Google" id="ProtNLM"/>
    </source>
</evidence>
<reference evidence="2" key="1">
    <citation type="journal article" date="2020" name="Stud. Mycol.">
        <title>101 Dothideomycetes genomes: a test case for predicting lifestyles and emergence of pathogens.</title>
        <authorList>
            <person name="Haridas S."/>
            <person name="Albert R."/>
            <person name="Binder M."/>
            <person name="Bloem J."/>
            <person name="Labutti K."/>
            <person name="Salamov A."/>
            <person name="Andreopoulos B."/>
            <person name="Baker S."/>
            <person name="Barry K."/>
            <person name="Bills G."/>
            <person name="Bluhm B."/>
            <person name="Cannon C."/>
            <person name="Castanera R."/>
            <person name="Culley D."/>
            <person name="Daum C."/>
            <person name="Ezra D."/>
            <person name="Gonzalez J."/>
            <person name="Henrissat B."/>
            <person name="Kuo A."/>
            <person name="Liang C."/>
            <person name="Lipzen A."/>
            <person name="Lutzoni F."/>
            <person name="Magnuson J."/>
            <person name="Mondo S."/>
            <person name="Nolan M."/>
            <person name="Ohm R."/>
            <person name="Pangilinan J."/>
            <person name="Park H.-J."/>
            <person name="Ramirez L."/>
            <person name="Alfaro M."/>
            <person name="Sun H."/>
            <person name="Tritt A."/>
            <person name="Yoshinaga Y."/>
            <person name="Zwiers L.-H."/>
            <person name="Turgeon B."/>
            <person name="Goodwin S."/>
            <person name="Spatafora J."/>
            <person name="Crous P."/>
            <person name="Grigoriev I."/>
        </authorList>
    </citation>
    <scope>NUCLEOTIDE SEQUENCE</scope>
    <source>
        <strain evidence="2">CBS 109.77</strain>
    </source>
</reference>
<evidence type="ECO:0000313" key="3">
    <source>
        <dbReference type="Proteomes" id="UP000799757"/>
    </source>
</evidence>
<dbReference type="Proteomes" id="UP000799757">
    <property type="component" value="Unassembled WGS sequence"/>
</dbReference>
<gene>
    <name evidence="2" type="ORF">K505DRAFT_359423</name>
</gene>
<accession>A0A6A6XKB2</accession>
<feature type="compositionally biased region" description="Basic and acidic residues" evidence="1">
    <location>
        <begin position="34"/>
        <end position="48"/>
    </location>
</feature>
<keyword evidence="3" id="KW-1185">Reference proteome</keyword>
<dbReference type="EMBL" id="MU001834">
    <property type="protein sequence ID" value="KAF2796305.1"/>
    <property type="molecule type" value="Genomic_DNA"/>
</dbReference>
<dbReference type="InterPro" id="IPR036864">
    <property type="entry name" value="Zn2-C6_fun-type_DNA-bd_sf"/>
</dbReference>
<evidence type="ECO:0000256" key="1">
    <source>
        <dbReference type="SAM" id="MobiDB-lite"/>
    </source>
</evidence>
<proteinExistence type="predicted"/>
<feature type="compositionally biased region" description="Polar residues" evidence="1">
    <location>
        <begin position="66"/>
        <end position="75"/>
    </location>
</feature>
<dbReference type="GO" id="GO:0000981">
    <property type="term" value="F:DNA-binding transcription factor activity, RNA polymerase II-specific"/>
    <property type="evidence" value="ECO:0007669"/>
    <property type="project" value="InterPro"/>
</dbReference>
<feature type="region of interest" description="Disordered" evidence="1">
    <location>
        <begin position="34"/>
        <end position="107"/>
    </location>
</feature>